<dbReference type="PANTHER" id="PTHR43179:SF12">
    <property type="entry name" value="GALACTOFURANOSYLTRANSFERASE GLFT2"/>
    <property type="match status" value="1"/>
</dbReference>
<comment type="caution">
    <text evidence="6">The sequence shown here is derived from an EMBL/GenBank/DDBJ whole genome shotgun (WGS) entry which is preliminary data.</text>
</comment>
<evidence type="ECO:0000256" key="2">
    <source>
        <dbReference type="ARBA" id="ARBA00006739"/>
    </source>
</evidence>
<evidence type="ECO:0000313" key="7">
    <source>
        <dbReference type="Proteomes" id="UP000016462"/>
    </source>
</evidence>
<name>U1LQ02_9MICO</name>
<dbReference type="Pfam" id="PF02709">
    <property type="entry name" value="Glyco_transf_7C"/>
    <property type="match status" value="1"/>
</dbReference>
<dbReference type="OrthoDB" id="6653642at2"/>
<dbReference type="InterPro" id="IPR027791">
    <property type="entry name" value="Galactosyl_T_C"/>
</dbReference>
<dbReference type="SUPFAM" id="SSF53448">
    <property type="entry name" value="Nucleotide-diphospho-sugar transferases"/>
    <property type="match status" value="1"/>
</dbReference>
<evidence type="ECO:0000256" key="3">
    <source>
        <dbReference type="ARBA" id="ARBA00022676"/>
    </source>
</evidence>
<feature type="domain" description="Galactosyltransferase C-terminal" evidence="5">
    <location>
        <begin position="169"/>
        <end position="211"/>
    </location>
</feature>
<keyword evidence="4" id="KW-0808">Transferase</keyword>
<keyword evidence="7" id="KW-1185">Reference proteome</keyword>
<organism evidence="6 7">
    <name type="scientific">Agrococcus pavilionensis RW1</name>
    <dbReference type="NCBI Taxonomy" id="1330458"/>
    <lineage>
        <taxon>Bacteria</taxon>
        <taxon>Bacillati</taxon>
        <taxon>Actinomycetota</taxon>
        <taxon>Actinomycetes</taxon>
        <taxon>Micrococcales</taxon>
        <taxon>Microbacteriaceae</taxon>
        <taxon>Agrococcus</taxon>
    </lineage>
</organism>
<dbReference type="InterPro" id="IPR029044">
    <property type="entry name" value="Nucleotide-diphossugar_trans"/>
</dbReference>
<dbReference type="EMBL" id="ASHR01000026">
    <property type="protein sequence ID" value="ERG64097.1"/>
    <property type="molecule type" value="Genomic_DNA"/>
</dbReference>
<accession>U1LQ02</accession>
<gene>
    <name evidence="6" type="ORF">L332_06465</name>
</gene>
<evidence type="ECO:0000256" key="1">
    <source>
        <dbReference type="ARBA" id="ARBA00004776"/>
    </source>
</evidence>
<dbReference type="Proteomes" id="UP000016462">
    <property type="component" value="Unassembled WGS sequence"/>
</dbReference>
<dbReference type="RefSeq" id="WP_021010765.1">
    <property type="nucleotide sequence ID" value="NZ_ASHR01000026.1"/>
</dbReference>
<comment type="pathway">
    <text evidence="1">Cell wall biogenesis; cell wall polysaccharide biosynthesis.</text>
</comment>
<keyword evidence="3" id="KW-0328">Glycosyltransferase</keyword>
<proteinExistence type="inferred from homology"/>
<dbReference type="Gene3D" id="3.90.550.10">
    <property type="entry name" value="Spore Coat Polysaccharide Biosynthesis Protein SpsA, Chain A"/>
    <property type="match status" value="1"/>
</dbReference>
<dbReference type="GO" id="GO:0016757">
    <property type="term" value="F:glycosyltransferase activity"/>
    <property type="evidence" value="ECO:0007669"/>
    <property type="project" value="UniProtKB-KW"/>
</dbReference>
<protein>
    <recommendedName>
        <fullName evidence="5">Galactosyltransferase C-terminal domain-containing protein</fullName>
    </recommendedName>
</protein>
<dbReference type="PANTHER" id="PTHR43179">
    <property type="entry name" value="RHAMNOSYLTRANSFERASE WBBL"/>
    <property type="match status" value="1"/>
</dbReference>
<dbReference type="CDD" id="cd00761">
    <property type="entry name" value="Glyco_tranf_GTA_type"/>
    <property type="match status" value="1"/>
</dbReference>
<evidence type="ECO:0000256" key="4">
    <source>
        <dbReference type="ARBA" id="ARBA00022679"/>
    </source>
</evidence>
<sequence>MTRVAVITIAHGRHEHWALQEAALARSERRPDERILVTMDDPALASAARERGDVRVVETGGDERGLPLARARNLGARAALEAGADVLVLLDVDCLPAPALVDAYARAAEAPETRESLLSGPVTYLDPPPPEGYDLGALPSLDRPHPARPAPAPGEVELGGSHDLFWSLSFALRAELWHRIGGFHEGYVGYGGEDTDFAWRARELGIPMAWIGGARAFHQHHPIEDPPRRHLDAILRNGALFRDRWGTWPMRGWLDAFAQEGLVERTASGDYRRRQQR</sequence>
<evidence type="ECO:0000313" key="6">
    <source>
        <dbReference type="EMBL" id="ERG64097.1"/>
    </source>
</evidence>
<comment type="similarity">
    <text evidence="2">Belongs to the glycosyltransferase 2 family.</text>
</comment>
<reference evidence="6 7" key="1">
    <citation type="journal article" date="2013" name="Genome Announc.">
        <title>First draft genome sequence from a member of the genus agrococcus, isolated from modern microbialites.</title>
        <authorList>
            <person name="White R.A.III."/>
            <person name="Grassa C.J."/>
            <person name="Suttle C.A."/>
        </authorList>
    </citation>
    <scope>NUCLEOTIDE SEQUENCE [LARGE SCALE GENOMIC DNA]</scope>
    <source>
        <strain evidence="6 7">RW1</strain>
    </source>
</reference>
<dbReference type="AlphaFoldDB" id="U1LQ02"/>
<evidence type="ECO:0000259" key="5">
    <source>
        <dbReference type="Pfam" id="PF02709"/>
    </source>
</evidence>